<organism evidence="1 2">
    <name type="scientific">Acetivibrio ethanolgignens</name>
    <dbReference type="NCBI Taxonomy" id="290052"/>
    <lineage>
        <taxon>Bacteria</taxon>
        <taxon>Bacillati</taxon>
        <taxon>Bacillota</taxon>
        <taxon>Clostridia</taxon>
        <taxon>Eubacteriales</taxon>
        <taxon>Oscillospiraceae</taxon>
        <taxon>Acetivibrio</taxon>
    </lineage>
</organism>
<dbReference type="Gene3D" id="3.40.50.1000">
    <property type="entry name" value="HAD superfamily/HAD-like"/>
    <property type="match status" value="1"/>
</dbReference>
<dbReference type="InterPro" id="IPR006439">
    <property type="entry name" value="HAD-SF_hydro_IA"/>
</dbReference>
<keyword evidence="2" id="KW-1185">Reference proteome</keyword>
<dbReference type="EMBL" id="LNAM01000214">
    <property type="protein sequence ID" value="KSV57554.1"/>
    <property type="molecule type" value="Genomic_DNA"/>
</dbReference>
<dbReference type="PRINTS" id="PR00413">
    <property type="entry name" value="HADHALOGNASE"/>
</dbReference>
<dbReference type="SUPFAM" id="SSF56784">
    <property type="entry name" value="HAD-like"/>
    <property type="match status" value="1"/>
</dbReference>
<dbReference type="AlphaFoldDB" id="A0A0V8QAF2"/>
<accession>A0A0V8QAF2</accession>
<keyword evidence="1" id="KW-0378">Hydrolase</keyword>
<dbReference type="NCBIfam" id="TIGR01509">
    <property type="entry name" value="HAD-SF-IA-v3"/>
    <property type="match status" value="1"/>
</dbReference>
<evidence type="ECO:0000313" key="2">
    <source>
        <dbReference type="Proteomes" id="UP000054874"/>
    </source>
</evidence>
<dbReference type="PANTHER" id="PTHR43611">
    <property type="entry name" value="ALPHA-D-GLUCOSE 1-PHOSPHATE PHOSPHATASE"/>
    <property type="match status" value="1"/>
</dbReference>
<dbReference type="OrthoDB" id="9797415at2"/>
<evidence type="ECO:0000313" key="1">
    <source>
        <dbReference type="EMBL" id="KSV57554.1"/>
    </source>
</evidence>
<gene>
    <name evidence="1" type="ORF">ASU35_15980</name>
</gene>
<dbReference type="InterPro" id="IPR023214">
    <property type="entry name" value="HAD_sf"/>
</dbReference>
<dbReference type="SFLD" id="SFLDG01129">
    <property type="entry name" value="C1.5:_HAD__Beta-PGM__Phosphata"/>
    <property type="match status" value="1"/>
</dbReference>
<dbReference type="Pfam" id="PF00702">
    <property type="entry name" value="Hydrolase"/>
    <property type="match status" value="1"/>
</dbReference>
<sequence>MITTIIFDIGNVLVDFCWEPYFKSFGFSEEIFERLSEATVHTPDWAELDRGVLTEEEVIQRFIRRAPELEVEIRRVFENVSGILHLRDYAVSWIQRLKKEGYRVLVLSNFPEKMLRDCAEDMIFLKETDGGILSYQEKLIKPMPAIYWTLLDRYGLEAEECVFIDDTPVNIEAARRLGIHGIIFESQDQVEKELAQFFIDRFEVLKL</sequence>
<dbReference type="InterPro" id="IPR036412">
    <property type="entry name" value="HAD-like_sf"/>
</dbReference>
<dbReference type="GO" id="GO:0016787">
    <property type="term" value="F:hydrolase activity"/>
    <property type="evidence" value="ECO:0007669"/>
    <property type="project" value="UniProtKB-KW"/>
</dbReference>
<reference evidence="1 2" key="1">
    <citation type="submission" date="2015-11" db="EMBL/GenBank/DDBJ databases">
        <title>Butyribacter intestini gen. nov., sp. nov., a butyric acid-producing bacterium of the family Lachnospiraceae isolated from the human faeces.</title>
        <authorList>
            <person name="Zou Y."/>
            <person name="Xue W."/>
            <person name="Luo G."/>
            <person name="Lv M."/>
        </authorList>
    </citation>
    <scope>NUCLEOTIDE SEQUENCE [LARGE SCALE GENOMIC DNA]</scope>
    <source>
        <strain evidence="1 2">ACET-33324</strain>
    </source>
</reference>
<comment type="caution">
    <text evidence="1">The sequence shown here is derived from an EMBL/GenBank/DDBJ whole genome shotgun (WGS) entry which is preliminary data.</text>
</comment>
<dbReference type="STRING" id="290052.ASU35_15980"/>
<dbReference type="Proteomes" id="UP000054874">
    <property type="component" value="Unassembled WGS sequence"/>
</dbReference>
<dbReference type="CDD" id="cd02603">
    <property type="entry name" value="HAD_sEH-N_like"/>
    <property type="match status" value="1"/>
</dbReference>
<proteinExistence type="predicted"/>
<dbReference type="SFLD" id="SFLDS00003">
    <property type="entry name" value="Haloacid_Dehalogenase"/>
    <property type="match status" value="1"/>
</dbReference>
<name>A0A0V8QAF2_9FIRM</name>
<dbReference type="InterPro" id="IPR023198">
    <property type="entry name" value="PGP-like_dom2"/>
</dbReference>
<dbReference type="Gene3D" id="1.10.150.240">
    <property type="entry name" value="Putative phosphatase, domain 2"/>
    <property type="match status" value="1"/>
</dbReference>
<dbReference type="PANTHER" id="PTHR43611:SF3">
    <property type="entry name" value="FLAVIN MONONUCLEOTIDE HYDROLASE 1, CHLOROPLATIC"/>
    <property type="match status" value="1"/>
</dbReference>
<protein>
    <submittedName>
        <fullName evidence="1">Epoxide hydrolase</fullName>
    </submittedName>
</protein>